<accession>A0A5P1EDX3</accession>
<dbReference type="InterPro" id="IPR010264">
    <property type="entry name" value="Self-incomp_S1"/>
</dbReference>
<keyword evidence="3" id="KW-0713">Self-incompatibility</keyword>
<keyword evidence="4" id="KW-0964">Secreted</keyword>
<evidence type="ECO:0000256" key="3">
    <source>
        <dbReference type="ARBA" id="ARBA00022471"/>
    </source>
</evidence>
<reference evidence="7" key="1">
    <citation type="journal article" date="2017" name="Nat. Commun.">
        <title>The asparagus genome sheds light on the origin and evolution of a young Y chromosome.</title>
        <authorList>
            <person name="Harkess A."/>
            <person name="Zhou J."/>
            <person name="Xu C."/>
            <person name="Bowers J.E."/>
            <person name="Van der Hulst R."/>
            <person name="Ayyampalayam S."/>
            <person name="Mercati F."/>
            <person name="Riccardi P."/>
            <person name="McKain M.R."/>
            <person name="Kakrana A."/>
            <person name="Tang H."/>
            <person name="Ray J."/>
            <person name="Groenendijk J."/>
            <person name="Arikit S."/>
            <person name="Mathioni S.M."/>
            <person name="Nakano M."/>
            <person name="Shan H."/>
            <person name="Telgmann-Rauber A."/>
            <person name="Kanno A."/>
            <person name="Yue Z."/>
            <person name="Chen H."/>
            <person name="Li W."/>
            <person name="Chen Y."/>
            <person name="Xu X."/>
            <person name="Zhang Y."/>
            <person name="Luo S."/>
            <person name="Chen H."/>
            <person name="Gao J."/>
            <person name="Mao Z."/>
            <person name="Pires J.C."/>
            <person name="Luo M."/>
            <person name="Kudrna D."/>
            <person name="Wing R.A."/>
            <person name="Meyers B.C."/>
            <person name="Yi K."/>
            <person name="Kong H."/>
            <person name="Lavrijsen P."/>
            <person name="Sunseri F."/>
            <person name="Falavigna A."/>
            <person name="Ye Y."/>
            <person name="Leebens-Mack J.H."/>
            <person name="Chen G."/>
        </authorList>
    </citation>
    <scope>NUCLEOTIDE SEQUENCE [LARGE SCALE GENOMIC DNA]</scope>
    <source>
        <strain evidence="7">cv. DH0086</strain>
    </source>
</reference>
<dbReference type="Pfam" id="PF05938">
    <property type="entry name" value="Self-incomp_S1"/>
    <property type="match status" value="1"/>
</dbReference>
<dbReference type="EMBL" id="CM007387">
    <property type="protein sequence ID" value="ONK63009.1"/>
    <property type="molecule type" value="Genomic_DNA"/>
</dbReference>
<evidence type="ECO:0000256" key="5">
    <source>
        <dbReference type="ARBA" id="ARBA00022729"/>
    </source>
</evidence>
<keyword evidence="5" id="KW-0732">Signal</keyword>
<evidence type="ECO:0000256" key="4">
    <source>
        <dbReference type="ARBA" id="ARBA00022525"/>
    </source>
</evidence>
<dbReference type="Proteomes" id="UP000243459">
    <property type="component" value="Chromosome 7"/>
</dbReference>
<name>A0A5P1EDX3_ASPOF</name>
<dbReference type="Gramene" id="ONK63009">
    <property type="protein sequence ID" value="ONK63009"/>
    <property type="gene ID" value="A4U43_C07F10440"/>
</dbReference>
<organism evidence="6 7">
    <name type="scientific">Asparagus officinalis</name>
    <name type="common">Garden asparagus</name>
    <dbReference type="NCBI Taxonomy" id="4686"/>
    <lineage>
        <taxon>Eukaryota</taxon>
        <taxon>Viridiplantae</taxon>
        <taxon>Streptophyta</taxon>
        <taxon>Embryophyta</taxon>
        <taxon>Tracheophyta</taxon>
        <taxon>Spermatophyta</taxon>
        <taxon>Magnoliopsida</taxon>
        <taxon>Liliopsida</taxon>
        <taxon>Asparagales</taxon>
        <taxon>Asparagaceae</taxon>
        <taxon>Asparagoideae</taxon>
        <taxon>Asparagus</taxon>
    </lineage>
</organism>
<proteinExistence type="inferred from homology"/>
<dbReference type="AlphaFoldDB" id="A0A5P1EDX3"/>
<sequence>MSLHQASAITISLLIPSIFFNLGYADKLTIQNQMMKRKGVLQVACQAMISKWPWHKISNGDIYTVNLPLGALIDLAPAHCMGKWNDANGEENGIIFSAYDYFRDHQNCRESCEMVAKDGGWYIRSSTSREWELVLRFQSHHPNLVGSGDHEVSGDDLQAKASSPRTPGEFATPCWRLVPSWEYMGLRQ</sequence>
<protein>
    <recommendedName>
        <fullName evidence="8">S-protein homolog</fullName>
    </recommendedName>
</protein>
<evidence type="ECO:0000256" key="2">
    <source>
        <dbReference type="ARBA" id="ARBA00005581"/>
    </source>
</evidence>
<comment type="similarity">
    <text evidence="2">Belongs to the plant self-incompatibility (S1) protein family.</text>
</comment>
<comment type="subcellular location">
    <subcellularLocation>
        <location evidence="1">Secreted</location>
    </subcellularLocation>
</comment>
<evidence type="ECO:0000256" key="1">
    <source>
        <dbReference type="ARBA" id="ARBA00004613"/>
    </source>
</evidence>
<evidence type="ECO:0000313" key="7">
    <source>
        <dbReference type="Proteomes" id="UP000243459"/>
    </source>
</evidence>
<evidence type="ECO:0008006" key="8">
    <source>
        <dbReference type="Google" id="ProtNLM"/>
    </source>
</evidence>
<dbReference type="GO" id="GO:0005576">
    <property type="term" value="C:extracellular region"/>
    <property type="evidence" value="ECO:0007669"/>
    <property type="project" value="UniProtKB-SubCell"/>
</dbReference>
<dbReference type="OMA" id="CRESCEM"/>
<evidence type="ECO:0000313" key="6">
    <source>
        <dbReference type="EMBL" id="ONK63009.1"/>
    </source>
</evidence>
<gene>
    <name evidence="6" type="ORF">A4U43_C07F10440</name>
</gene>
<dbReference type="GO" id="GO:0060320">
    <property type="term" value="P:rejection of self pollen"/>
    <property type="evidence" value="ECO:0007669"/>
    <property type="project" value="UniProtKB-KW"/>
</dbReference>
<keyword evidence="7" id="KW-1185">Reference proteome</keyword>